<dbReference type="GO" id="GO:0005506">
    <property type="term" value="F:iron ion binding"/>
    <property type="evidence" value="ECO:0007669"/>
    <property type="project" value="InterPro"/>
</dbReference>
<comment type="cofactor">
    <cofactor evidence="1 12">
        <name>heme</name>
        <dbReference type="ChEBI" id="CHEBI:30413"/>
    </cofactor>
</comment>
<keyword evidence="7 14" id="KW-1133">Transmembrane helix</keyword>
<accession>A0A292Q967</accession>
<dbReference type="InterPro" id="IPR017972">
    <property type="entry name" value="Cyt_P450_CS"/>
</dbReference>
<dbReference type="PROSITE" id="PS00086">
    <property type="entry name" value="CYTOCHROME_P450"/>
    <property type="match status" value="1"/>
</dbReference>
<evidence type="ECO:0000256" key="13">
    <source>
        <dbReference type="RuleBase" id="RU000461"/>
    </source>
</evidence>
<keyword evidence="4 12" id="KW-0349">Heme</keyword>
<evidence type="ECO:0000256" key="12">
    <source>
        <dbReference type="PIRSR" id="PIRSR602403-1"/>
    </source>
</evidence>
<dbReference type="GO" id="GO:0016020">
    <property type="term" value="C:membrane"/>
    <property type="evidence" value="ECO:0007669"/>
    <property type="project" value="UniProtKB-SubCell"/>
</dbReference>
<keyword evidence="8 13" id="KW-0560">Oxidoreductase</keyword>
<dbReference type="PANTHER" id="PTHR24305:SF112">
    <property type="entry name" value="L-ORNITHINE-N5-MONOOXYGENASE (EUROFUNG)"/>
    <property type="match status" value="1"/>
</dbReference>
<feature type="transmembrane region" description="Helical" evidence="14">
    <location>
        <begin position="97"/>
        <end position="118"/>
    </location>
</feature>
<evidence type="ECO:0000256" key="11">
    <source>
        <dbReference type="ARBA" id="ARBA00023136"/>
    </source>
</evidence>
<dbReference type="EMBL" id="LN890945">
    <property type="protein sequence ID" value="CUS15621.1"/>
    <property type="molecule type" value="Genomic_DNA"/>
</dbReference>
<evidence type="ECO:0000256" key="2">
    <source>
        <dbReference type="ARBA" id="ARBA00004370"/>
    </source>
</evidence>
<evidence type="ECO:0000256" key="14">
    <source>
        <dbReference type="SAM" id="Phobius"/>
    </source>
</evidence>
<dbReference type="GO" id="GO:0004497">
    <property type="term" value="F:monooxygenase activity"/>
    <property type="evidence" value="ECO:0007669"/>
    <property type="project" value="UniProtKB-KW"/>
</dbReference>
<evidence type="ECO:0000256" key="8">
    <source>
        <dbReference type="ARBA" id="ARBA00023002"/>
    </source>
</evidence>
<feature type="binding site" description="axial binding residue" evidence="12">
    <location>
        <position position="540"/>
    </location>
    <ligand>
        <name>heme</name>
        <dbReference type="ChEBI" id="CHEBI:30413"/>
    </ligand>
    <ligandPart>
        <name>Fe</name>
        <dbReference type="ChEBI" id="CHEBI:18248"/>
    </ligandPart>
</feature>
<dbReference type="GO" id="GO:0020037">
    <property type="term" value="F:heme binding"/>
    <property type="evidence" value="ECO:0007669"/>
    <property type="project" value="InterPro"/>
</dbReference>
<evidence type="ECO:0000256" key="10">
    <source>
        <dbReference type="ARBA" id="ARBA00023033"/>
    </source>
</evidence>
<keyword evidence="9 12" id="KW-0408">Iron</keyword>
<dbReference type="Pfam" id="PF00067">
    <property type="entry name" value="p450"/>
    <property type="match status" value="1"/>
</dbReference>
<evidence type="ECO:0000313" key="16">
    <source>
        <dbReference type="Proteomes" id="UP001412239"/>
    </source>
</evidence>
<dbReference type="InterPro" id="IPR002403">
    <property type="entry name" value="Cyt_P450_E_grp-IV"/>
</dbReference>
<evidence type="ECO:0000256" key="3">
    <source>
        <dbReference type="ARBA" id="ARBA00010617"/>
    </source>
</evidence>
<evidence type="ECO:0000256" key="1">
    <source>
        <dbReference type="ARBA" id="ARBA00001971"/>
    </source>
</evidence>
<evidence type="ECO:0000256" key="6">
    <source>
        <dbReference type="ARBA" id="ARBA00022723"/>
    </source>
</evidence>
<dbReference type="AlphaFoldDB" id="A0A292Q967"/>
<evidence type="ECO:0000256" key="4">
    <source>
        <dbReference type="ARBA" id="ARBA00022617"/>
    </source>
</evidence>
<gene>
    <name evidence="15" type="ORF">GSTUAT00000324001</name>
</gene>
<keyword evidence="5 14" id="KW-0812">Transmembrane</keyword>
<evidence type="ECO:0000256" key="9">
    <source>
        <dbReference type="ARBA" id="ARBA00023004"/>
    </source>
</evidence>
<dbReference type="PRINTS" id="PR00385">
    <property type="entry name" value="P450"/>
</dbReference>
<keyword evidence="16" id="KW-1185">Reference proteome</keyword>
<sequence>MSGADTRIEFSKGSGSVEVSQNYGHGMVKAPSDFVSGFPVLIIGTATIAASAAFLTQQLLSPIPEVSTTKSILFYTIANGLLALALKRAGIDVFLHFLARISLINISYLTSLTFFTIVHRLYFHPLRNFPGSKIARLSKLYEAWLNYNGRNGLVVRDLCRKHGDFVRTGPNELAISNVEAVEIIWGRTRPTARGPFYEFANFVGERHLVSQRDKAVHAAWRRIWDRGFTSQTVASYSPRVKYHVDKMISILERLNGEETNSVDIYDNMTFDIMADLGFGQKPEESMQSGAGDPSYMRFLHGWMRASTSITGEIGAYIPQDAESKEFDKMGEKMLGARQKMGKSRQDIFTHLLDQDNESGVNFTQTQLLVNTQLLMVAGTGLSTPSSQATTSMRPNLLKRPLDTTSVTLTCLFRLLSMHAEKQQKLYKEIMETFPNGETPTCANTAALPFLNGAVQESLRMWPAALPSGPQATTPPSGYTIAGTFVPGNVEVRIPPMTIMSDARYFPQPDEFLPERWTSEMPELVKDKRAFIVFGFGAHSCIGRPLAMNEMRTTVARVIQRFEVQLGESYDDRVFRDGWRDYSTVKLGPCPLKFVPRKM</sequence>
<name>A0A292Q967_9PEZI</name>
<dbReference type="InterPro" id="IPR001128">
    <property type="entry name" value="Cyt_P450"/>
</dbReference>
<reference evidence="15" key="1">
    <citation type="submission" date="2015-10" db="EMBL/GenBank/DDBJ databases">
        <authorList>
            <person name="Regsiter A."/>
            <person name="william w."/>
        </authorList>
    </citation>
    <scope>NUCLEOTIDE SEQUENCE</scope>
    <source>
        <strain evidence="15">Montdore</strain>
    </source>
</reference>
<dbReference type="Gene3D" id="1.10.630.10">
    <property type="entry name" value="Cytochrome P450"/>
    <property type="match status" value="1"/>
</dbReference>
<comment type="subcellular location">
    <subcellularLocation>
        <location evidence="2">Membrane</location>
    </subcellularLocation>
</comment>
<dbReference type="InterPro" id="IPR050121">
    <property type="entry name" value="Cytochrome_P450_monoxygenase"/>
</dbReference>
<protein>
    <recommendedName>
        <fullName evidence="17">Cytochrome P450</fullName>
    </recommendedName>
</protein>
<organism evidence="15 16">
    <name type="scientific">Tuber aestivum</name>
    <name type="common">summer truffle</name>
    <dbReference type="NCBI Taxonomy" id="59557"/>
    <lineage>
        <taxon>Eukaryota</taxon>
        <taxon>Fungi</taxon>
        <taxon>Dikarya</taxon>
        <taxon>Ascomycota</taxon>
        <taxon>Pezizomycotina</taxon>
        <taxon>Pezizomycetes</taxon>
        <taxon>Pezizales</taxon>
        <taxon>Tuberaceae</taxon>
        <taxon>Tuber</taxon>
    </lineage>
</organism>
<dbReference type="SUPFAM" id="SSF48264">
    <property type="entry name" value="Cytochrome P450"/>
    <property type="match status" value="1"/>
</dbReference>
<dbReference type="GO" id="GO:0016705">
    <property type="term" value="F:oxidoreductase activity, acting on paired donors, with incorporation or reduction of molecular oxygen"/>
    <property type="evidence" value="ECO:0007669"/>
    <property type="project" value="InterPro"/>
</dbReference>
<feature type="transmembrane region" description="Helical" evidence="14">
    <location>
        <begin position="72"/>
        <end position="91"/>
    </location>
</feature>
<evidence type="ECO:0000256" key="5">
    <source>
        <dbReference type="ARBA" id="ARBA00022692"/>
    </source>
</evidence>
<keyword evidence="10 13" id="KW-0503">Monooxygenase</keyword>
<dbReference type="InterPro" id="IPR036396">
    <property type="entry name" value="Cyt_P450_sf"/>
</dbReference>
<proteinExistence type="inferred from homology"/>
<comment type="similarity">
    <text evidence="3 13">Belongs to the cytochrome P450 family.</text>
</comment>
<evidence type="ECO:0008006" key="17">
    <source>
        <dbReference type="Google" id="ProtNLM"/>
    </source>
</evidence>
<evidence type="ECO:0000313" key="15">
    <source>
        <dbReference type="EMBL" id="CUS15621.1"/>
    </source>
</evidence>
<dbReference type="Proteomes" id="UP001412239">
    <property type="component" value="Unassembled WGS sequence"/>
</dbReference>
<dbReference type="PRINTS" id="PR00465">
    <property type="entry name" value="EP450IV"/>
</dbReference>
<evidence type="ECO:0000256" key="7">
    <source>
        <dbReference type="ARBA" id="ARBA00022989"/>
    </source>
</evidence>
<feature type="transmembrane region" description="Helical" evidence="14">
    <location>
        <begin position="37"/>
        <end position="60"/>
    </location>
</feature>
<dbReference type="PANTHER" id="PTHR24305">
    <property type="entry name" value="CYTOCHROME P450"/>
    <property type="match status" value="1"/>
</dbReference>
<keyword evidence="6 12" id="KW-0479">Metal-binding</keyword>
<keyword evidence="11 14" id="KW-0472">Membrane</keyword>